<organism evidence="1 2">
    <name type="scientific">[Clostridium] asparagiforme DSM 15981</name>
    <dbReference type="NCBI Taxonomy" id="518636"/>
    <lineage>
        <taxon>Bacteria</taxon>
        <taxon>Bacillati</taxon>
        <taxon>Bacillota</taxon>
        <taxon>Clostridia</taxon>
        <taxon>Lachnospirales</taxon>
        <taxon>Lachnospiraceae</taxon>
        <taxon>Enterocloster</taxon>
    </lineage>
</organism>
<dbReference type="EMBL" id="ACCJ01000066">
    <property type="protein sequence ID" value="EEG56452.1"/>
    <property type="molecule type" value="Genomic_DNA"/>
</dbReference>
<gene>
    <name evidence="1" type="ORF">CLOSTASPAR_01461</name>
</gene>
<reference evidence="1 2" key="1">
    <citation type="submission" date="2009-02" db="EMBL/GenBank/DDBJ databases">
        <title>Draft genome sequence of Clostridium asparagiforme (DSM 15981).</title>
        <authorList>
            <person name="Sudarsanam P."/>
            <person name="Ley R."/>
            <person name="Guruge J."/>
            <person name="Turnbaugh P.J."/>
            <person name="Mahowald M."/>
            <person name="Liep D."/>
            <person name="Gordon J."/>
        </authorList>
    </citation>
    <scope>NUCLEOTIDE SEQUENCE [LARGE SCALE GENOMIC DNA]</scope>
    <source>
        <strain evidence="1 2">DSM 15981</strain>
    </source>
</reference>
<keyword evidence="2" id="KW-1185">Reference proteome</keyword>
<evidence type="ECO:0000313" key="1">
    <source>
        <dbReference type="EMBL" id="EEG56452.1"/>
    </source>
</evidence>
<comment type="caution">
    <text evidence="1">The sequence shown here is derived from an EMBL/GenBank/DDBJ whole genome shotgun (WGS) entry which is preliminary data.</text>
</comment>
<evidence type="ECO:0000313" key="2">
    <source>
        <dbReference type="Proteomes" id="UP000004756"/>
    </source>
</evidence>
<sequence length="55" mass="5683">MEGAAGAACGSLLLGLPFHPGFVILDHIISGPPFWRAVSAGSIVVFEKSFKTPGK</sequence>
<accession>C0CWU0</accession>
<protein>
    <submittedName>
        <fullName evidence="1">Uncharacterized protein</fullName>
    </submittedName>
</protein>
<dbReference type="Proteomes" id="UP000004756">
    <property type="component" value="Unassembled WGS sequence"/>
</dbReference>
<dbReference type="HOGENOM" id="CLU_3023812_0_0_9"/>
<dbReference type="AlphaFoldDB" id="C0CWU0"/>
<proteinExistence type="predicted"/>
<name>C0CWU0_9FIRM</name>